<dbReference type="OrthoDB" id="421226at2759"/>
<proteinExistence type="predicted"/>
<dbReference type="InterPro" id="IPR051413">
    <property type="entry name" value="K/Na_HCN_channel"/>
</dbReference>
<protein>
    <recommendedName>
        <fullName evidence="1">Cyclic nucleotide-binding domain-containing protein</fullName>
    </recommendedName>
</protein>
<name>A0A9J6G7L3_HAELO</name>
<organism evidence="2 3">
    <name type="scientific">Haemaphysalis longicornis</name>
    <name type="common">Bush tick</name>
    <dbReference type="NCBI Taxonomy" id="44386"/>
    <lineage>
        <taxon>Eukaryota</taxon>
        <taxon>Metazoa</taxon>
        <taxon>Ecdysozoa</taxon>
        <taxon>Arthropoda</taxon>
        <taxon>Chelicerata</taxon>
        <taxon>Arachnida</taxon>
        <taxon>Acari</taxon>
        <taxon>Parasitiformes</taxon>
        <taxon>Ixodida</taxon>
        <taxon>Ixodoidea</taxon>
        <taxon>Ixodidae</taxon>
        <taxon>Haemaphysalinae</taxon>
        <taxon>Haemaphysalis</taxon>
    </lineage>
</organism>
<dbReference type="InterPro" id="IPR014710">
    <property type="entry name" value="RmlC-like_jellyroll"/>
</dbReference>
<dbReference type="VEuPathDB" id="VectorBase:HLOH_054746"/>
<dbReference type="GO" id="GO:0098855">
    <property type="term" value="C:HCN channel complex"/>
    <property type="evidence" value="ECO:0007669"/>
    <property type="project" value="TreeGrafter"/>
</dbReference>
<dbReference type="GO" id="GO:0005249">
    <property type="term" value="F:voltage-gated potassium channel activity"/>
    <property type="evidence" value="ECO:0007669"/>
    <property type="project" value="TreeGrafter"/>
</dbReference>
<gene>
    <name evidence="2" type="ORF">HPB48_010000</name>
</gene>
<keyword evidence="3" id="KW-1185">Reference proteome</keyword>
<dbReference type="CDD" id="cd00038">
    <property type="entry name" value="CAP_ED"/>
    <property type="match status" value="1"/>
</dbReference>
<evidence type="ECO:0000259" key="1">
    <source>
        <dbReference type="PROSITE" id="PS50042"/>
    </source>
</evidence>
<sequence>MSELESFKWSFAVSRNSLRLSTHPRRPRYFTVFPEICLLTKTTRNASVVADTYCDLFSLSVENFNEVLLQYPHMRSSLEATAAQRIAHNSAFRASDSDNL</sequence>
<dbReference type="Proteomes" id="UP000821853">
    <property type="component" value="Chromosome 3"/>
</dbReference>
<dbReference type="InterPro" id="IPR018490">
    <property type="entry name" value="cNMP-bd_dom_sf"/>
</dbReference>
<dbReference type="PANTHER" id="PTHR45689:SF5">
    <property type="entry name" value="I[[H]] CHANNEL, ISOFORM E"/>
    <property type="match status" value="1"/>
</dbReference>
<accession>A0A9J6G7L3</accession>
<feature type="domain" description="Cyclic nucleotide-binding" evidence="1">
    <location>
        <begin position="32"/>
        <end position="85"/>
    </location>
</feature>
<dbReference type="PANTHER" id="PTHR45689">
    <property type="entry name" value="I[[H]] CHANNEL, ISOFORM E"/>
    <property type="match status" value="1"/>
</dbReference>
<dbReference type="AlphaFoldDB" id="A0A9J6G7L3"/>
<dbReference type="SUPFAM" id="SSF51206">
    <property type="entry name" value="cAMP-binding domain-like"/>
    <property type="match status" value="1"/>
</dbReference>
<comment type="caution">
    <text evidence="2">The sequence shown here is derived from an EMBL/GenBank/DDBJ whole genome shotgun (WGS) entry which is preliminary data.</text>
</comment>
<reference evidence="2 3" key="1">
    <citation type="journal article" date="2020" name="Cell">
        <title>Large-Scale Comparative Analyses of Tick Genomes Elucidate Their Genetic Diversity and Vector Capacities.</title>
        <authorList>
            <consortium name="Tick Genome and Microbiome Consortium (TIGMIC)"/>
            <person name="Jia N."/>
            <person name="Wang J."/>
            <person name="Shi W."/>
            <person name="Du L."/>
            <person name="Sun Y."/>
            <person name="Zhan W."/>
            <person name="Jiang J.F."/>
            <person name="Wang Q."/>
            <person name="Zhang B."/>
            <person name="Ji P."/>
            <person name="Bell-Sakyi L."/>
            <person name="Cui X.M."/>
            <person name="Yuan T.T."/>
            <person name="Jiang B.G."/>
            <person name="Yang W.F."/>
            <person name="Lam T.T."/>
            <person name="Chang Q.C."/>
            <person name="Ding S.J."/>
            <person name="Wang X.J."/>
            <person name="Zhu J.G."/>
            <person name="Ruan X.D."/>
            <person name="Zhao L."/>
            <person name="Wei J.T."/>
            <person name="Ye R.Z."/>
            <person name="Que T.C."/>
            <person name="Du C.H."/>
            <person name="Zhou Y.H."/>
            <person name="Cheng J.X."/>
            <person name="Dai P.F."/>
            <person name="Guo W.B."/>
            <person name="Han X.H."/>
            <person name="Huang E.J."/>
            <person name="Li L.F."/>
            <person name="Wei W."/>
            <person name="Gao Y.C."/>
            <person name="Liu J.Z."/>
            <person name="Shao H.Z."/>
            <person name="Wang X."/>
            <person name="Wang C.C."/>
            <person name="Yang T.C."/>
            <person name="Huo Q.B."/>
            <person name="Li W."/>
            <person name="Chen H.Y."/>
            <person name="Chen S.E."/>
            <person name="Zhou L.G."/>
            <person name="Ni X.B."/>
            <person name="Tian J.H."/>
            <person name="Sheng Y."/>
            <person name="Liu T."/>
            <person name="Pan Y.S."/>
            <person name="Xia L.Y."/>
            <person name="Li J."/>
            <person name="Zhao F."/>
            <person name="Cao W.C."/>
        </authorList>
    </citation>
    <scope>NUCLEOTIDE SEQUENCE [LARGE SCALE GENOMIC DNA]</scope>
    <source>
        <strain evidence="2">HaeL-2018</strain>
    </source>
</reference>
<dbReference type="GO" id="GO:0035725">
    <property type="term" value="P:sodium ion transmembrane transport"/>
    <property type="evidence" value="ECO:0007669"/>
    <property type="project" value="TreeGrafter"/>
</dbReference>
<dbReference type="InterPro" id="IPR000595">
    <property type="entry name" value="cNMP-bd_dom"/>
</dbReference>
<dbReference type="GO" id="GO:0003254">
    <property type="term" value="P:regulation of membrane depolarization"/>
    <property type="evidence" value="ECO:0007669"/>
    <property type="project" value="TreeGrafter"/>
</dbReference>
<dbReference type="PROSITE" id="PS50042">
    <property type="entry name" value="CNMP_BINDING_3"/>
    <property type="match status" value="1"/>
</dbReference>
<evidence type="ECO:0000313" key="3">
    <source>
        <dbReference type="Proteomes" id="UP000821853"/>
    </source>
</evidence>
<dbReference type="Gene3D" id="2.60.120.10">
    <property type="entry name" value="Jelly Rolls"/>
    <property type="match status" value="1"/>
</dbReference>
<dbReference type="EMBL" id="JABSTR010000005">
    <property type="protein sequence ID" value="KAH9371261.1"/>
    <property type="molecule type" value="Genomic_DNA"/>
</dbReference>
<evidence type="ECO:0000313" key="2">
    <source>
        <dbReference type="EMBL" id="KAH9371261.1"/>
    </source>
</evidence>